<dbReference type="Proteomes" id="UP000066376">
    <property type="component" value="Chromosome"/>
</dbReference>
<evidence type="ECO:0000256" key="5">
    <source>
        <dbReference type="ARBA" id="ARBA00022989"/>
    </source>
</evidence>
<proteinExistence type="predicted"/>
<evidence type="ECO:0000256" key="1">
    <source>
        <dbReference type="ARBA" id="ARBA00004141"/>
    </source>
</evidence>
<reference evidence="13" key="3">
    <citation type="submission" date="2016-10" db="EMBL/GenBank/DDBJ databases">
        <authorList>
            <person name="Varghese N."/>
        </authorList>
    </citation>
    <scope>NUCLEOTIDE SEQUENCE [LARGE SCALE GENOMIC DNA]</scope>
    <source>
        <strain evidence="13">DSM 16632</strain>
    </source>
</reference>
<dbReference type="PANTHER" id="PTHR43394:SF1">
    <property type="entry name" value="ATP-BINDING CASSETTE SUB-FAMILY B MEMBER 10, MITOCHONDRIAL"/>
    <property type="match status" value="1"/>
</dbReference>
<feature type="domain" description="ABC transporter" evidence="8">
    <location>
        <begin position="345"/>
        <end position="592"/>
    </location>
</feature>
<dbReference type="FunFam" id="3.40.50.300:FF:000218">
    <property type="entry name" value="Multidrug ABC transporter ATP-binding protein"/>
    <property type="match status" value="1"/>
</dbReference>
<feature type="transmembrane region" description="Helical" evidence="7">
    <location>
        <begin position="20"/>
        <end position="48"/>
    </location>
</feature>
<keyword evidence="5 7" id="KW-1133">Transmembrane helix</keyword>
<keyword evidence="2 7" id="KW-0812">Transmembrane</keyword>
<evidence type="ECO:0000313" key="13">
    <source>
        <dbReference type="Proteomes" id="UP000183442"/>
    </source>
</evidence>
<feature type="transmembrane region" description="Helical" evidence="7">
    <location>
        <begin position="68"/>
        <end position="92"/>
    </location>
</feature>
<comment type="subcellular location">
    <subcellularLocation>
        <location evidence="1">Membrane</location>
        <topology evidence="1">Multi-pass membrane protein</topology>
    </subcellularLocation>
</comment>
<evidence type="ECO:0000256" key="6">
    <source>
        <dbReference type="ARBA" id="ARBA00023136"/>
    </source>
</evidence>
<dbReference type="PROSITE" id="PS00211">
    <property type="entry name" value="ABC_TRANSPORTER_1"/>
    <property type="match status" value="1"/>
</dbReference>
<dbReference type="EMBL" id="CP014265">
    <property type="protein sequence ID" value="AMK15382.1"/>
    <property type="molecule type" value="Genomic_DNA"/>
</dbReference>
<dbReference type="SMART" id="SM00382">
    <property type="entry name" value="AAA"/>
    <property type="match status" value="1"/>
</dbReference>
<dbReference type="InterPro" id="IPR036640">
    <property type="entry name" value="ABC1_TM_sf"/>
</dbReference>
<dbReference type="STRING" id="294671.YLM1_0825"/>
<feature type="transmembrane region" description="Helical" evidence="7">
    <location>
        <begin position="256"/>
        <end position="276"/>
    </location>
</feature>
<dbReference type="PATRIC" id="fig|294671.3.peg.863"/>
<accession>A0A126QZZ2</accession>
<dbReference type="Gene3D" id="3.40.50.300">
    <property type="entry name" value="P-loop containing nucleotide triphosphate hydrolases"/>
    <property type="match status" value="1"/>
</dbReference>
<dbReference type="InterPro" id="IPR017871">
    <property type="entry name" value="ABC_transporter-like_CS"/>
</dbReference>
<dbReference type="AlphaFoldDB" id="A0A126QZZ2"/>
<dbReference type="PANTHER" id="PTHR43394">
    <property type="entry name" value="ATP-DEPENDENT PERMEASE MDL1, MITOCHONDRIAL"/>
    <property type="match status" value="1"/>
</dbReference>
<reference evidence="11" key="4">
    <citation type="submission" date="2016-10" db="EMBL/GenBank/DDBJ databases">
        <authorList>
            <person name="de Groot N.N."/>
        </authorList>
    </citation>
    <scope>NUCLEOTIDE SEQUENCE [LARGE SCALE GENOMIC DNA]</scope>
    <source>
        <strain evidence="11">DSM 16632</strain>
    </source>
</reference>
<keyword evidence="4 10" id="KW-0067">ATP-binding</keyword>
<dbReference type="GeneID" id="28489122"/>
<dbReference type="Pfam" id="PF00005">
    <property type="entry name" value="ABC_tran"/>
    <property type="match status" value="1"/>
</dbReference>
<reference evidence="10 12" key="1">
    <citation type="journal article" date="2016" name="Genome Announc.">
        <title>Draft Genome Sequence of the Rumen Methanogen Methanobrevibacter olleyae YLM1.</title>
        <authorList>
            <person name="Kelly W.J."/>
            <person name="Li D."/>
            <person name="Lambie S.C."/>
            <person name="Cox F."/>
            <person name="Attwood G.T."/>
            <person name="Altermann E."/>
            <person name="Leahy S.C."/>
        </authorList>
    </citation>
    <scope>NUCLEOTIDE SEQUENCE [LARGE SCALE GENOMIC DNA]</scope>
    <source>
        <strain evidence="10 12">YLM1</strain>
    </source>
</reference>
<name>A0A126QZZ2_METOL</name>
<dbReference type="InterPro" id="IPR003439">
    <property type="entry name" value="ABC_transporter-like_ATP-bd"/>
</dbReference>
<evidence type="ECO:0000256" key="4">
    <source>
        <dbReference type="ARBA" id="ARBA00022840"/>
    </source>
</evidence>
<dbReference type="PROSITE" id="PS50893">
    <property type="entry name" value="ABC_TRANSPORTER_2"/>
    <property type="match status" value="1"/>
</dbReference>
<dbReference type="GO" id="GO:0015421">
    <property type="term" value="F:ABC-type oligopeptide transporter activity"/>
    <property type="evidence" value="ECO:0007669"/>
    <property type="project" value="TreeGrafter"/>
</dbReference>
<dbReference type="Gene3D" id="1.20.1560.10">
    <property type="entry name" value="ABC transporter type 1, transmembrane domain"/>
    <property type="match status" value="1"/>
</dbReference>
<feature type="transmembrane region" description="Helical" evidence="7">
    <location>
        <begin position="288"/>
        <end position="306"/>
    </location>
</feature>
<organism evidence="10 12">
    <name type="scientific">Methanobrevibacter olleyae</name>
    <dbReference type="NCBI Taxonomy" id="294671"/>
    <lineage>
        <taxon>Archaea</taxon>
        <taxon>Methanobacteriati</taxon>
        <taxon>Methanobacteriota</taxon>
        <taxon>Methanomada group</taxon>
        <taxon>Methanobacteria</taxon>
        <taxon>Methanobacteriales</taxon>
        <taxon>Methanobacteriaceae</taxon>
        <taxon>Methanobrevibacter</taxon>
    </lineage>
</organism>
<dbReference type="InterPro" id="IPR003593">
    <property type="entry name" value="AAA+_ATPase"/>
</dbReference>
<dbReference type="InterPro" id="IPR027417">
    <property type="entry name" value="P-loop_NTPase"/>
</dbReference>
<dbReference type="RefSeq" id="WP_067146589.1">
    <property type="nucleotide sequence ID" value="NZ_CP014265.1"/>
</dbReference>
<evidence type="ECO:0000313" key="12">
    <source>
        <dbReference type="Proteomes" id="UP000066376"/>
    </source>
</evidence>
<dbReference type="SUPFAM" id="SSF52540">
    <property type="entry name" value="P-loop containing nucleoside triphosphate hydrolases"/>
    <property type="match status" value="1"/>
</dbReference>
<keyword evidence="12" id="KW-1185">Reference proteome</keyword>
<dbReference type="InterPro" id="IPR011527">
    <property type="entry name" value="ABC1_TM_dom"/>
</dbReference>
<evidence type="ECO:0000256" key="2">
    <source>
        <dbReference type="ARBA" id="ARBA00022692"/>
    </source>
</evidence>
<evidence type="ECO:0000259" key="9">
    <source>
        <dbReference type="PROSITE" id="PS50929"/>
    </source>
</evidence>
<evidence type="ECO:0000313" key="10">
    <source>
        <dbReference type="EMBL" id="AMK15382.1"/>
    </source>
</evidence>
<reference evidence="12" key="2">
    <citation type="submission" date="2016-02" db="EMBL/GenBank/DDBJ databases">
        <title>The draft genome sequence of the rumen methanogen Methanobrevibacter olleyae YLM1.</title>
        <authorList>
            <consortium name="New Zealand Agricultural Greenhouse Gas Research Centre/Pastoral Greenhouse Gas Research Consortium"/>
            <person name="Kelly W.J."/>
            <person name="Li D."/>
            <person name="Lambie S.C."/>
            <person name="Attwood G.T."/>
            <person name="Altermann E."/>
            <person name="Leahy S.C."/>
        </authorList>
    </citation>
    <scope>NUCLEOTIDE SEQUENCE [LARGE SCALE GENOMIC DNA]</scope>
    <source>
        <strain evidence="12">YLM1</strain>
    </source>
</reference>
<feature type="transmembrane region" description="Helical" evidence="7">
    <location>
        <begin position="168"/>
        <end position="187"/>
    </location>
</feature>
<dbReference type="InterPro" id="IPR039421">
    <property type="entry name" value="Type_1_exporter"/>
</dbReference>
<dbReference type="KEGG" id="mol:YLM1_0825"/>
<dbReference type="EMBL" id="FOTL01000014">
    <property type="protein sequence ID" value="SFL49054.1"/>
    <property type="molecule type" value="Genomic_DNA"/>
</dbReference>
<keyword evidence="3" id="KW-0547">Nucleotide-binding</keyword>
<dbReference type="OrthoDB" id="121502at2157"/>
<dbReference type="PROSITE" id="PS50929">
    <property type="entry name" value="ABC_TM1F"/>
    <property type="match status" value="1"/>
</dbReference>
<dbReference type="Pfam" id="PF00664">
    <property type="entry name" value="ABC_membrane"/>
    <property type="match status" value="1"/>
</dbReference>
<dbReference type="GO" id="GO:0016887">
    <property type="term" value="F:ATP hydrolysis activity"/>
    <property type="evidence" value="ECO:0007669"/>
    <property type="project" value="InterPro"/>
</dbReference>
<evidence type="ECO:0000256" key="3">
    <source>
        <dbReference type="ARBA" id="ARBA00022741"/>
    </source>
</evidence>
<protein>
    <submittedName>
        <fullName evidence="10">ABC transporter ATP-binding/permease protein</fullName>
    </submittedName>
    <submittedName>
        <fullName evidence="11">ATP-binding cassette, subfamily B</fullName>
    </submittedName>
</protein>
<dbReference type="SUPFAM" id="SSF90123">
    <property type="entry name" value="ABC transporter transmembrane region"/>
    <property type="match status" value="1"/>
</dbReference>
<sequence>MSNNKNKNKFIRLLNYSGNYKYLTIIGCVFSALSTICLLVPFIYIWNVVNALLMVAPDFAKAQNIETYAFNAFLFAALAILLNFIGLMGTHLSAFKNEKNMKDAAIKHLLKLPQGYFSNHTSGGLRKIIDFSTGRTEGFLAHQIFDLTGAIVTPIAFLIILFSFDYLLGLICLIPIILCFVFMYPMFSKESQNIMEQYQIYLERMNAEAVEYVRGIPVTKAFQQSVFSFKNFMIAIKNYGKFSANYSLSTQLPMTAFTVSINGFFALLIPAGILLAGSLVDIKFLSNFIFYVIFTPICAVMMNRVMMVSQDWMMASHALDSIEAILNEKPLVEASNPQKPKNHSIEFEGVYFDYETTDSNKANNESADSDEYILNDINLKINENESVALVGPSGSGKTTIASLIPRFWDVKKGSIKVGDVDVRDISTKELMDNVSFVLQNTTLFKDSIYKNVAIGRKGASREEVQKALSLAQCDDIIDELPDGIDTVIGSEGTYLSGGQQQRISLARAILKDAPIIILDEATALADPENEYMIQKAISEITKEKTVIMIAHRLSTVKNVDKIYVIDNGRIVEEGNHDSLVESEGPYSKMWIEFNQAIQWKVKSGGK</sequence>
<evidence type="ECO:0000259" key="8">
    <source>
        <dbReference type="PROSITE" id="PS50893"/>
    </source>
</evidence>
<keyword evidence="6 7" id="KW-0472">Membrane</keyword>
<gene>
    <name evidence="11" type="ORF">SAMN02910297_01035</name>
    <name evidence="10" type="ORF">YLM1_0825</name>
</gene>
<evidence type="ECO:0000313" key="11">
    <source>
        <dbReference type="EMBL" id="SFL49054.1"/>
    </source>
</evidence>
<dbReference type="GO" id="GO:0016020">
    <property type="term" value="C:membrane"/>
    <property type="evidence" value="ECO:0007669"/>
    <property type="project" value="UniProtKB-SubCell"/>
</dbReference>
<evidence type="ECO:0000256" key="7">
    <source>
        <dbReference type="SAM" id="Phobius"/>
    </source>
</evidence>
<dbReference type="GO" id="GO:0005524">
    <property type="term" value="F:ATP binding"/>
    <property type="evidence" value="ECO:0007669"/>
    <property type="project" value="UniProtKB-KW"/>
</dbReference>
<dbReference type="Proteomes" id="UP000183442">
    <property type="component" value="Unassembled WGS sequence"/>
</dbReference>
<feature type="transmembrane region" description="Helical" evidence="7">
    <location>
        <begin position="144"/>
        <end position="162"/>
    </location>
</feature>
<feature type="domain" description="ABC transmembrane type-1" evidence="9">
    <location>
        <begin position="25"/>
        <end position="276"/>
    </location>
</feature>